<dbReference type="InterPro" id="IPR008967">
    <property type="entry name" value="p53-like_TF_DNA-bd_sf"/>
</dbReference>
<dbReference type="GO" id="GO:0005634">
    <property type="term" value="C:nucleus"/>
    <property type="evidence" value="ECO:0007669"/>
    <property type="project" value="InterPro"/>
</dbReference>
<protein>
    <submittedName>
        <fullName evidence="7">6589_t:CDS:1</fullName>
    </submittedName>
</protein>
<feature type="compositionally biased region" description="Polar residues" evidence="5">
    <location>
        <begin position="175"/>
        <end position="188"/>
    </location>
</feature>
<evidence type="ECO:0000259" key="6">
    <source>
        <dbReference type="PROSITE" id="PS50252"/>
    </source>
</evidence>
<gene>
    <name evidence="7" type="ORF">AMORRO_LOCUS5425</name>
</gene>
<evidence type="ECO:0000256" key="5">
    <source>
        <dbReference type="SAM" id="MobiDB-lite"/>
    </source>
</evidence>
<evidence type="ECO:0000313" key="8">
    <source>
        <dbReference type="Proteomes" id="UP000789342"/>
    </source>
</evidence>
<comment type="caution">
    <text evidence="7">The sequence shown here is derived from an EMBL/GenBank/DDBJ whole genome shotgun (WGS) entry which is preliminary data.</text>
</comment>
<evidence type="ECO:0000256" key="4">
    <source>
        <dbReference type="ARBA" id="ARBA00023242"/>
    </source>
</evidence>
<dbReference type="GO" id="GO:0000785">
    <property type="term" value="C:chromatin"/>
    <property type="evidence" value="ECO:0007669"/>
    <property type="project" value="TreeGrafter"/>
</dbReference>
<evidence type="ECO:0000313" key="7">
    <source>
        <dbReference type="EMBL" id="CAG8547704.1"/>
    </source>
</evidence>
<feature type="region of interest" description="Disordered" evidence="5">
    <location>
        <begin position="156"/>
        <end position="252"/>
    </location>
</feature>
<proteinExistence type="predicted"/>
<dbReference type="GO" id="GO:0001708">
    <property type="term" value="P:cell fate specification"/>
    <property type="evidence" value="ECO:0007669"/>
    <property type="project" value="TreeGrafter"/>
</dbReference>
<name>A0A9N9AWX1_9GLOM</name>
<dbReference type="GO" id="GO:0045893">
    <property type="term" value="P:positive regulation of DNA-templated transcription"/>
    <property type="evidence" value="ECO:0007669"/>
    <property type="project" value="InterPro"/>
</dbReference>
<accession>A0A9N9AWX1</accession>
<dbReference type="InterPro" id="IPR036960">
    <property type="entry name" value="T-box_sf"/>
</dbReference>
<dbReference type="Gene3D" id="2.60.40.820">
    <property type="entry name" value="Transcription factor, T-box"/>
    <property type="match status" value="1"/>
</dbReference>
<dbReference type="GO" id="GO:0000981">
    <property type="term" value="F:DNA-binding transcription factor activity, RNA polymerase II-specific"/>
    <property type="evidence" value="ECO:0007669"/>
    <property type="project" value="TreeGrafter"/>
</dbReference>
<dbReference type="PANTHER" id="PTHR11267:SF181">
    <property type="entry name" value="OPTOMOTOR-BLIND PROTEIN"/>
    <property type="match status" value="1"/>
</dbReference>
<evidence type="ECO:0000256" key="1">
    <source>
        <dbReference type="ARBA" id="ARBA00023015"/>
    </source>
</evidence>
<dbReference type="OrthoDB" id="7442607at2759"/>
<dbReference type="EMBL" id="CAJVPV010003270">
    <property type="protein sequence ID" value="CAG8547704.1"/>
    <property type="molecule type" value="Genomic_DNA"/>
</dbReference>
<keyword evidence="1" id="KW-0805">Transcription regulation</keyword>
<feature type="domain" description="T-box" evidence="6">
    <location>
        <begin position="1"/>
        <end position="109"/>
    </location>
</feature>
<keyword evidence="2" id="KW-0238">DNA-binding</keyword>
<keyword evidence="4" id="KW-0539">Nucleus</keyword>
<dbReference type="Proteomes" id="UP000789342">
    <property type="component" value="Unassembled WGS sequence"/>
</dbReference>
<sequence length="409" mass="46267">MRFGVFFPKIKLTNRPRHNLSSYKPRKRVSRANGENEPYDLPDGHFRLTSFHKYQPRVKMIKHSSTSRDDRESILTFDETIFIAVTHYQNDAVNTLKKNHNPHAKGFKEMEGQCPVGEFSEESDNSDDLSQSEFFDFNEVENDENSFPQEEALFDFSTSSSQSSNSTLDHSSSSWRKLTGNNTPVSTDESPDSVKRTRPNILRRSLTDGCSSRQITINDPSGPAKVVKNTPLTTSQKQRADPPPSIGIPSGSNWMNSRSGSNLVTNFATENTPRKNQPNFSNSISMSSNEVVQGLHTPNTTPFGSIVPTNEFPWDFKHFNSENGEGIQPIHSKFKHSQLHFHTSPVTPITPENDYFSTSSPVNIYGSRLKRAENENRKLREFIRERYGAEAEKEADIVIAFGSNDESHR</sequence>
<dbReference type="PROSITE" id="PS50252">
    <property type="entry name" value="TBOX_3"/>
    <property type="match status" value="1"/>
</dbReference>
<dbReference type="AlphaFoldDB" id="A0A9N9AWX1"/>
<keyword evidence="3" id="KW-0804">Transcription</keyword>
<dbReference type="SMART" id="SM00425">
    <property type="entry name" value="TBOX"/>
    <property type="match status" value="1"/>
</dbReference>
<feature type="compositionally biased region" description="Low complexity" evidence="5">
    <location>
        <begin position="157"/>
        <end position="174"/>
    </location>
</feature>
<dbReference type="SUPFAM" id="SSF49417">
    <property type="entry name" value="p53-like transcription factors"/>
    <property type="match status" value="1"/>
</dbReference>
<dbReference type="Pfam" id="PF00907">
    <property type="entry name" value="T-box"/>
    <property type="match status" value="1"/>
</dbReference>
<feature type="compositionally biased region" description="Polar residues" evidence="5">
    <location>
        <begin position="208"/>
        <end position="219"/>
    </location>
</feature>
<evidence type="ECO:0000256" key="2">
    <source>
        <dbReference type="ARBA" id="ARBA00023125"/>
    </source>
</evidence>
<evidence type="ECO:0000256" key="3">
    <source>
        <dbReference type="ARBA" id="ARBA00023163"/>
    </source>
</evidence>
<keyword evidence="8" id="KW-1185">Reference proteome</keyword>
<organism evidence="7 8">
    <name type="scientific">Acaulospora morrowiae</name>
    <dbReference type="NCBI Taxonomy" id="94023"/>
    <lineage>
        <taxon>Eukaryota</taxon>
        <taxon>Fungi</taxon>
        <taxon>Fungi incertae sedis</taxon>
        <taxon>Mucoromycota</taxon>
        <taxon>Glomeromycotina</taxon>
        <taxon>Glomeromycetes</taxon>
        <taxon>Diversisporales</taxon>
        <taxon>Acaulosporaceae</taxon>
        <taxon>Acaulospora</taxon>
    </lineage>
</organism>
<reference evidence="7" key="1">
    <citation type="submission" date="2021-06" db="EMBL/GenBank/DDBJ databases">
        <authorList>
            <person name="Kallberg Y."/>
            <person name="Tangrot J."/>
            <person name="Rosling A."/>
        </authorList>
    </citation>
    <scope>NUCLEOTIDE SEQUENCE</scope>
    <source>
        <strain evidence="7">CL551</strain>
    </source>
</reference>
<dbReference type="GO" id="GO:0000978">
    <property type="term" value="F:RNA polymerase II cis-regulatory region sequence-specific DNA binding"/>
    <property type="evidence" value="ECO:0007669"/>
    <property type="project" value="InterPro"/>
</dbReference>
<dbReference type="InterPro" id="IPR001699">
    <property type="entry name" value="TF_T-box"/>
</dbReference>
<dbReference type="InterPro" id="IPR046360">
    <property type="entry name" value="T-box_DNA-bd"/>
</dbReference>
<dbReference type="PANTHER" id="PTHR11267">
    <property type="entry name" value="T-BOX PROTEIN-RELATED"/>
    <property type="match status" value="1"/>
</dbReference>